<dbReference type="PANTHER" id="PTHR43045">
    <property type="entry name" value="SHIKIMATE TRANSPORTER"/>
    <property type="match status" value="1"/>
</dbReference>
<reference evidence="10" key="1">
    <citation type="submission" date="2018-12" db="EMBL/GenBank/DDBJ databases">
        <title>Tengunoibacter tsumagoiensis gen. nov., sp. nov., Dictyobacter kobayashii sp. nov., D. alpinus sp. nov., and D. joshuensis sp. nov. and description of Dictyobacteraceae fam. nov. within the order Ktedonobacterales isolated from Tengu-no-mugimeshi.</title>
        <authorList>
            <person name="Wang C.M."/>
            <person name="Zheng Y."/>
            <person name="Sakai Y."/>
            <person name="Toyoda A."/>
            <person name="Minakuchi Y."/>
            <person name="Abe K."/>
            <person name="Yokota A."/>
            <person name="Yabe S."/>
        </authorList>
    </citation>
    <scope>NUCLEOTIDE SEQUENCE [LARGE SCALE GENOMIC DNA]</scope>
    <source>
        <strain evidence="10">S-27</strain>
    </source>
</reference>
<feature type="transmembrane region" description="Helical" evidence="7">
    <location>
        <begin position="91"/>
        <end position="113"/>
    </location>
</feature>
<dbReference type="CDD" id="cd17369">
    <property type="entry name" value="MFS_ShiA_like"/>
    <property type="match status" value="1"/>
</dbReference>
<dbReference type="OrthoDB" id="9783227at2"/>
<evidence type="ECO:0000256" key="6">
    <source>
        <dbReference type="ARBA" id="ARBA00023136"/>
    </source>
</evidence>
<feature type="transmembrane region" description="Helical" evidence="7">
    <location>
        <begin position="280"/>
        <end position="299"/>
    </location>
</feature>
<evidence type="ECO:0000259" key="8">
    <source>
        <dbReference type="PROSITE" id="PS50850"/>
    </source>
</evidence>
<evidence type="ECO:0000256" key="1">
    <source>
        <dbReference type="ARBA" id="ARBA00004651"/>
    </source>
</evidence>
<evidence type="ECO:0000313" key="10">
    <source>
        <dbReference type="Proteomes" id="UP000287224"/>
    </source>
</evidence>
<protein>
    <submittedName>
        <fullName evidence="9">MFS transporter</fullName>
    </submittedName>
</protein>
<comment type="caution">
    <text evidence="9">The sequence shown here is derived from an EMBL/GenBank/DDBJ whole genome shotgun (WGS) entry which is preliminary data.</text>
</comment>
<feature type="transmembrane region" description="Helical" evidence="7">
    <location>
        <begin position="195"/>
        <end position="214"/>
    </location>
</feature>
<dbReference type="PROSITE" id="PS00216">
    <property type="entry name" value="SUGAR_TRANSPORT_1"/>
    <property type="match status" value="1"/>
</dbReference>
<dbReference type="RefSeq" id="WP_126602592.1">
    <property type="nucleotide sequence ID" value="NZ_BIFQ01000002.1"/>
</dbReference>
<keyword evidence="6 7" id="KW-0472">Membrane</keyword>
<sequence length="450" mass="49032">MAAISSSENVTVRKMLPILSASTVGTAIEWYDFFLYGFFSATIFNKLFFPLLDPVTGILASFTTYYIGFIARPIGGAFFGWFGDRIGRKSVLVTTLLLMGISTCLMGLVPTYAQVGILAPLLITILRFLQGAGVGGEWGGSVLLSLEYGDNRRRGFWTSWPQTGVPLGLALAAIVVIITRALFTGDAFSGLGWRIPFFLSVVLILVGLIIRLRILDTPAFTKLKEENRISRAPLADAFKHHWKDIILTALLRSGEQAPFYLFTTFVLGYGVTSLKIPLNVLYVGIIVAAVVSFIFMPTASYVSDIIGRKRWFMIGTLLMAVFAFPFFLLLQTKNPVAVVFSMAFAIGICHASVYGPQAAFISEHFGPKLRYSGASLGYQLASLTAGGPAPIIATLLVAQYHSYVPLALYIVLMALISFFSALALKEYANKDAQFDHDEVAVPASVSVSND</sequence>
<dbReference type="InterPro" id="IPR036259">
    <property type="entry name" value="MFS_trans_sf"/>
</dbReference>
<dbReference type="Pfam" id="PF07690">
    <property type="entry name" value="MFS_1"/>
    <property type="match status" value="1"/>
</dbReference>
<feature type="transmembrane region" description="Helical" evidence="7">
    <location>
        <begin position="58"/>
        <end position="79"/>
    </location>
</feature>
<feature type="transmembrane region" description="Helical" evidence="7">
    <location>
        <begin position="311"/>
        <end position="330"/>
    </location>
</feature>
<dbReference type="InterPro" id="IPR005829">
    <property type="entry name" value="Sugar_transporter_CS"/>
</dbReference>
<feature type="transmembrane region" description="Helical" evidence="7">
    <location>
        <begin position="376"/>
        <end position="400"/>
    </location>
</feature>
<name>A0A401ZSN6_9CHLR</name>
<keyword evidence="5 7" id="KW-1133">Transmembrane helix</keyword>
<dbReference type="GO" id="GO:0022857">
    <property type="term" value="F:transmembrane transporter activity"/>
    <property type="evidence" value="ECO:0007669"/>
    <property type="project" value="InterPro"/>
</dbReference>
<keyword evidence="2" id="KW-0813">Transport</keyword>
<evidence type="ECO:0000313" key="9">
    <source>
        <dbReference type="EMBL" id="GCE09822.1"/>
    </source>
</evidence>
<feature type="transmembrane region" description="Helical" evidence="7">
    <location>
        <begin position="406"/>
        <end position="424"/>
    </location>
</feature>
<keyword evidence="10" id="KW-1185">Reference proteome</keyword>
<evidence type="ECO:0000256" key="3">
    <source>
        <dbReference type="ARBA" id="ARBA00022475"/>
    </source>
</evidence>
<feature type="transmembrane region" description="Helical" evidence="7">
    <location>
        <begin position="165"/>
        <end position="183"/>
    </location>
</feature>
<dbReference type="PANTHER" id="PTHR43045:SF1">
    <property type="entry name" value="SHIKIMATE TRANSPORTER"/>
    <property type="match status" value="1"/>
</dbReference>
<dbReference type="GO" id="GO:0005886">
    <property type="term" value="C:plasma membrane"/>
    <property type="evidence" value="ECO:0007669"/>
    <property type="project" value="UniProtKB-SubCell"/>
</dbReference>
<evidence type="ECO:0000256" key="2">
    <source>
        <dbReference type="ARBA" id="ARBA00022448"/>
    </source>
</evidence>
<keyword evidence="3" id="KW-1003">Cell membrane</keyword>
<dbReference type="PROSITE" id="PS50850">
    <property type="entry name" value="MFS"/>
    <property type="match status" value="1"/>
</dbReference>
<dbReference type="EMBL" id="BIFQ01000002">
    <property type="protein sequence ID" value="GCE09822.1"/>
    <property type="molecule type" value="Genomic_DNA"/>
</dbReference>
<dbReference type="InterPro" id="IPR011701">
    <property type="entry name" value="MFS"/>
</dbReference>
<dbReference type="PROSITE" id="PS00217">
    <property type="entry name" value="SUGAR_TRANSPORT_2"/>
    <property type="match status" value="1"/>
</dbReference>
<feature type="transmembrane region" description="Helical" evidence="7">
    <location>
        <begin position="336"/>
        <end position="355"/>
    </location>
</feature>
<dbReference type="SUPFAM" id="SSF103473">
    <property type="entry name" value="MFS general substrate transporter"/>
    <property type="match status" value="1"/>
</dbReference>
<feature type="domain" description="Major facilitator superfamily (MFS) profile" evidence="8">
    <location>
        <begin position="18"/>
        <end position="425"/>
    </location>
</feature>
<dbReference type="Gene3D" id="1.20.1250.20">
    <property type="entry name" value="MFS general substrate transporter like domains"/>
    <property type="match status" value="2"/>
</dbReference>
<evidence type="ECO:0000256" key="5">
    <source>
        <dbReference type="ARBA" id="ARBA00022989"/>
    </source>
</evidence>
<dbReference type="InterPro" id="IPR020846">
    <property type="entry name" value="MFS_dom"/>
</dbReference>
<comment type="subcellular location">
    <subcellularLocation>
        <location evidence="1">Cell membrane</location>
        <topology evidence="1">Multi-pass membrane protein</topology>
    </subcellularLocation>
</comment>
<feature type="transmembrane region" description="Helical" evidence="7">
    <location>
        <begin position="119"/>
        <end position="144"/>
    </location>
</feature>
<evidence type="ECO:0000256" key="7">
    <source>
        <dbReference type="SAM" id="Phobius"/>
    </source>
</evidence>
<proteinExistence type="predicted"/>
<accession>A0A401ZSN6</accession>
<dbReference type="AlphaFoldDB" id="A0A401ZSN6"/>
<dbReference type="Proteomes" id="UP000287224">
    <property type="component" value="Unassembled WGS sequence"/>
</dbReference>
<evidence type="ECO:0000256" key="4">
    <source>
        <dbReference type="ARBA" id="ARBA00022692"/>
    </source>
</evidence>
<keyword evidence="4 7" id="KW-0812">Transmembrane</keyword>
<gene>
    <name evidence="9" type="ORF">KDAU_71510</name>
</gene>
<organism evidence="9 10">
    <name type="scientific">Dictyobacter aurantiacus</name>
    <dbReference type="NCBI Taxonomy" id="1936993"/>
    <lineage>
        <taxon>Bacteria</taxon>
        <taxon>Bacillati</taxon>
        <taxon>Chloroflexota</taxon>
        <taxon>Ktedonobacteria</taxon>
        <taxon>Ktedonobacterales</taxon>
        <taxon>Dictyobacteraceae</taxon>
        <taxon>Dictyobacter</taxon>
    </lineage>
</organism>